<gene>
    <name evidence="2" type="ORF">N7472_009644</name>
</gene>
<comment type="caution">
    <text evidence="2">The sequence shown here is derived from an EMBL/GenBank/DDBJ whole genome shotgun (WGS) entry which is preliminary data.</text>
</comment>
<feature type="compositionally biased region" description="Basic and acidic residues" evidence="1">
    <location>
        <begin position="353"/>
        <end position="389"/>
    </location>
</feature>
<evidence type="ECO:0000256" key="1">
    <source>
        <dbReference type="SAM" id="MobiDB-lite"/>
    </source>
</evidence>
<feature type="region of interest" description="Disordered" evidence="1">
    <location>
        <begin position="353"/>
        <end position="398"/>
    </location>
</feature>
<keyword evidence="3" id="KW-1185">Reference proteome</keyword>
<dbReference type="EMBL" id="JAPQKP010000006">
    <property type="protein sequence ID" value="KAJ5184804.1"/>
    <property type="molecule type" value="Genomic_DNA"/>
</dbReference>
<dbReference type="OrthoDB" id="5273928at2759"/>
<dbReference type="AlphaFoldDB" id="A0A9W9IVJ5"/>
<sequence length="398" mass="45975">MSIILEDNQPPGFLRLAGLGPTWYHEIPFLPHGWETTNDRGSGSLKHAAMKALLRDQSALKPELFEYIHWYLAKYIWDSLKKCNKQTMHMWKIMASVYPVQFHEISPYYCLNAGCPKKPLRDYMGILNSDNFRWRAILTIATTLCTAADLTTIPNIKNLVALDVYSEPYASNFAPLDPVGISNDGLPLQDGFVRGWIESKALQHLRVLRFYHQREITVATLEALRELPELQLVVAYECKKITETIRKYDRPANNIIPMSGWSACRLDWFWETHGTSKTIDDNLLALHHVYESSLQTPGEEHSRRPSSLPTNTPILEFKLPTIDHSRRDRVVIRSRYNSKSIVLFTRDPVKQKLDIEKQKGGREKKRTEAPEKGDRPPKRAVMKERKPMDISETLDQFF</sequence>
<organism evidence="2 3">
    <name type="scientific">Penicillium cf. griseofulvum</name>
    <dbReference type="NCBI Taxonomy" id="2972120"/>
    <lineage>
        <taxon>Eukaryota</taxon>
        <taxon>Fungi</taxon>
        <taxon>Dikarya</taxon>
        <taxon>Ascomycota</taxon>
        <taxon>Pezizomycotina</taxon>
        <taxon>Eurotiomycetes</taxon>
        <taxon>Eurotiomycetidae</taxon>
        <taxon>Eurotiales</taxon>
        <taxon>Aspergillaceae</taxon>
        <taxon>Penicillium</taxon>
    </lineage>
</organism>
<dbReference type="Proteomes" id="UP001150879">
    <property type="component" value="Unassembled WGS sequence"/>
</dbReference>
<reference evidence="2" key="1">
    <citation type="submission" date="2022-11" db="EMBL/GenBank/DDBJ databases">
        <authorList>
            <person name="Petersen C."/>
        </authorList>
    </citation>
    <scope>NUCLEOTIDE SEQUENCE</scope>
    <source>
        <strain evidence="2">IBT 16849</strain>
    </source>
</reference>
<accession>A0A9W9IVJ5</accession>
<proteinExistence type="predicted"/>
<evidence type="ECO:0000313" key="3">
    <source>
        <dbReference type="Proteomes" id="UP001150879"/>
    </source>
</evidence>
<reference evidence="2" key="2">
    <citation type="journal article" date="2023" name="IMA Fungus">
        <title>Comparative genomic study of the Penicillium genus elucidates a diverse pangenome and 15 lateral gene transfer events.</title>
        <authorList>
            <person name="Petersen C."/>
            <person name="Sorensen T."/>
            <person name="Nielsen M.R."/>
            <person name="Sondergaard T.E."/>
            <person name="Sorensen J.L."/>
            <person name="Fitzpatrick D.A."/>
            <person name="Frisvad J.C."/>
            <person name="Nielsen K.L."/>
        </authorList>
    </citation>
    <scope>NUCLEOTIDE SEQUENCE</scope>
    <source>
        <strain evidence="2">IBT 16849</strain>
    </source>
</reference>
<protein>
    <submittedName>
        <fullName evidence="2">Uncharacterized protein</fullName>
    </submittedName>
</protein>
<evidence type="ECO:0000313" key="2">
    <source>
        <dbReference type="EMBL" id="KAJ5184804.1"/>
    </source>
</evidence>
<name>A0A9W9IVJ5_9EURO</name>